<feature type="transmembrane region" description="Helical" evidence="1">
    <location>
        <begin position="84"/>
        <end position="103"/>
    </location>
</feature>
<dbReference type="RefSeq" id="WP_176441685.1">
    <property type="nucleotide sequence ID" value="NZ_FZOU01000003.1"/>
</dbReference>
<feature type="transmembrane region" description="Helical" evidence="1">
    <location>
        <begin position="109"/>
        <end position="131"/>
    </location>
</feature>
<reference evidence="2 3" key="1">
    <citation type="submission" date="2017-06" db="EMBL/GenBank/DDBJ databases">
        <authorList>
            <person name="Kim H.J."/>
            <person name="Triplett B.A."/>
        </authorList>
    </citation>
    <scope>NUCLEOTIDE SEQUENCE [LARGE SCALE GENOMIC DNA]</scope>
    <source>
        <strain evidence="2 3">DSM 18704</strain>
    </source>
</reference>
<evidence type="ECO:0008006" key="4">
    <source>
        <dbReference type="Google" id="ProtNLM"/>
    </source>
</evidence>
<feature type="transmembrane region" description="Helical" evidence="1">
    <location>
        <begin position="56"/>
        <end position="72"/>
    </location>
</feature>
<gene>
    <name evidence="2" type="ORF">SAMN05421770_103124</name>
</gene>
<organism evidence="2 3">
    <name type="scientific">Granulicella rosea</name>
    <dbReference type="NCBI Taxonomy" id="474952"/>
    <lineage>
        <taxon>Bacteria</taxon>
        <taxon>Pseudomonadati</taxon>
        <taxon>Acidobacteriota</taxon>
        <taxon>Terriglobia</taxon>
        <taxon>Terriglobales</taxon>
        <taxon>Acidobacteriaceae</taxon>
        <taxon>Granulicella</taxon>
    </lineage>
</organism>
<dbReference type="AlphaFoldDB" id="A0A239II05"/>
<accession>A0A239II05</accession>
<evidence type="ECO:0000256" key="1">
    <source>
        <dbReference type="SAM" id="Phobius"/>
    </source>
</evidence>
<evidence type="ECO:0000313" key="2">
    <source>
        <dbReference type="EMBL" id="SNS93280.1"/>
    </source>
</evidence>
<keyword evidence="1" id="KW-0472">Membrane</keyword>
<feature type="transmembrane region" description="Helical" evidence="1">
    <location>
        <begin position="32"/>
        <end position="50"/>
    </location>
</feature>
<protein>
    <recommendedName>
        <fullName evidence="4">Acyltransferase family protein</fullName>
    </recommendedName>
</protein>
<evidence type="ECO:0000313" key="3">
    <source>
        <dbReference type="Proteomes" id="UP000198356"/>
    </source>
</evidence>
<keyword evidence="1" id="KW-0812">Transmembrane</keyword>
<keyword evidence="1" id="KW-1133">Transmembrane helix</keyword>
<sequence>MMPLQWPFPTVWIEAFALGSTGYLFRRHIRLSIPLALLGSTLSLTALHYHVRGLRLVFFMITFGYSLLTFGFHPKVHYAKFHRIGDYSYGLYIFAFPIQQIFLTHFNRPLALFAISYPISLVAAIVSWHFIESPSLAFKDSLRRRFSSSSSRT</sequence>
<proteinExistence type="predicted"/>
<dbReference type="Proteomes" id="UP000198356">
    <property type="component" value="Unassembled WGS sequence"/>
</dbReference>
<name>A0A239II05_9BACT</name>
<keyword evidence="3" id="KW-1185">Reference proteome</keyword>
<dbReference type="EMBL" id="FZOU01000003">
    <property type="protein sequence ID" value="SNS93280.1"/>
    <property type="molecule type" value="Genomic_DNA"/>
</dbReference>